<dbReference type="Proteomes" id="UP000275267">
    <property type="component" value="Unassembled WGS sequence"/>
</dbReference>
<keyword evidence="4" id="KW-1185">Reference proteome</keyword>
<evidence type="ECO:0000259" key="2">
    <source>
        <dbReference type="Pfam" id="PF24747"/>
    </source>
</evidence>
<sequence>MAAEAVGFMARGASGGRAAELVTRDFLGGCAAADDARDAAARHDAVPGKVSLQKHACPAAPRDLNLFPVASSAAATAAKPCAVTAVAAPAPAASSSACGGATAMYHSVCTIEKVKTALERFERGKHSQHPQHQQHSGAGASPSSSSVTTSSVKRRGGDSCGGAVEQGDGCDSPSGGGGGGGAMVAAACPRCFLYVLISRSDPRCPRCESHVPAPPAPAAPAASKKPRIDLNVGFLGT</sequence>
<dbReference type="PANTHER" id="PTHR33177">
    <property type="entry name" value="PUTATIVE-RELATED"/>
    <property type="match status" value="1"/>
</dbReference>
<feature type="region of interest" description="Disordered" evidence="1">
    <location>
        <begin position="122"/>
        <end position="176"/>
    </location>
</feature>
<feature type="domain" description="GIR1-like zinc ribbon" evidence="2">
    <location>
        <begin position="182"/>
        <end position="211"/>
    </location>
</feature>
<dbReference type="InterPro" id="IPR055281">
    <property type="entry name" value="GIR1-2/SIED1"/>
</dbReference>
<gene>
    <name evidence="3" type="ORF">C2845_PM01G33290</name>
</gene>
<evidence type="ECO:0000313" key="3">
    <source>
        <dbReference type="EMBL" id="RLN40891.1"/>
    </source>
</evidence>
<organism evidence="3 4">
    <name type="scientific">Panicum miliaceum</name>
    <name type="common">Proso millet</name>
    <name type="synonym">Broomcorn millet</name>
    <dbReference type="NCBI Taxonomy" id="4540"/>
    <lineage>
        <taxon>Eukaryota</taxon>
        <taxon>Viridiplantae</taxon>
        <taxon>Streptophyta</taxon>
        <taxon>Embryophyta</taxon>
        <taxon>Tracheophyta</taxon>
        <taxon>Spermatophyta</taxon>
        <taxon>Magnoliopsida</taxon>
        <taxon>Liliopsida</taxon>
        <taxon>Poales</taxon>
        <taxon>Poaceae</taxon>
        <taxon>PACMAD clade</taxon>
        <taxon>Panicoideae</taxon>
        <taxon>Panicodae</taxon>
        <taxon>Paniceae</taxon>
        <taxon>Panicinae</taxon>
        <taxon>Panicum</taxon>
        <taxon>Panicum sect. Panicum</taxon>
    </lineage>
</organism>
<accession>A0A3L6TN56</accession>
<protein>
    <recommendedName>
        <fullName evidence="2">GIR1-like zinc ribbon domain-containing protein</fullName>
    </recommendedName>
</protein>
<comment type="caution">
    <text evidence="3">The sequence shown here is derived from an EMBL/GenBank/DDBJ whole genome shotgun (WGS) entry which is preliminary data.</text>
</comment>
<dbReference type="AlphaFoldDB" id="A0A3L6TN56"/>
<evidence type="ECO:0000256" key="1">
    <source>
        <dbReference type="SAM" id="MobiDB-lite"/>
    </source>
</evidence>
<dbReference type="Pfam" id="PF24747">
    <property type="entry name" value="Zn-ribbon_GIR1"/>
    <property type="match status" value="1"/>
</dbReference>
<dbReference type="EMBL" id="PQIB02000001">
    <property type="protein sequence ID" value="RLN40891.1"/>
    <property type="molecule type" value="Genomic_DNA"/>
</dbReference>
<proteinExistence type="predicted"/>
<feature type="compositionally biased region" description="Low complexity" evidence="1">
    <location>
        <begin position="130"/>
        <end position="151"/>
    </location>
</feature>
<dbReference type="InterPro" id="IPR056440">
    <property type="entry name" value="Zn-ribbon_GIR1"/>
</dbReference>
<dbReference type="PANTHER" id="PTHR33177:SF70">
    <property type="entry name" value="OS03G0660700 PROTEIN"/>
    <property type="match status" value="1"/>
</dbReference>
<dbReference type="OrthoDB" id="1929178at2759"/>
<dbReference type="STRING" id="4540.A0A3L6TN56"/>
<reference evidence="4" key="1">
    <citation type="journal article" date="2019" name="Nat. Commun.">
        <title>The genome of broomcorn millet.</title>
        <authorList>
            <person name="Zou C."/>
            <person name="Miki D."/>
            <person name="Li D."/>
            <person name="Tang Q."/>
            <person name="Xiao L."/>
            <person name="Rajput S."/>
            <person name="Deng P."/>
            <person name="Jia W."/>
            <person name="Huang R."/>
            <person name="Zhang M."/>
            <person name="Sun Y."/>
            <person name="Hu J."/>
            <person name="Fu X."/>
            <person name="Schnable P.S."/>
            <person name="Li F."/>
            <person name="Zhang H."/>
            <person name="Feng B."/>
            <person name="Zhu X."/>
            <person name="Liu R."/>
            <person name="Schnable J.C."/>
            <person name="Zhu J.-K."/>
            <person name="Zhang H."/>
        </authorList>
    </citation>
    <scope>NUCLEOTIDE SEQUENCE [LARGE SCALE GENOMIC DNA]</scope>
</reference>
<evidence type="ECO:0000313" key="4">
    <source>
        <dbReference type="Proteomes" id="UP000275267"/>
    </source>
</evidence>
<name>A0A3L6TN56_PANMI</name>